<gene>
    <name evidence="2" type="ORF">LHA26_03895</name>
</gene>
<proteinExistence type="predicted"/>
<dbReference type="EMBL" id="CP084930">
    <property type="protein sequence ID" value="USI73625.1"/>
    <property type="molecule type" value="Genomic_DNA"/>
</dbReference>
<dbReference type="PANTHER" id="PTHR43792:SF1">
    <property type="entry name" value="N-ACETYLTRANSFERASE DOMAIN-CONTAINING PROTEIN"/>
    <property type="match status" value="1"/>
</dbReference>
<organism evidence="2 3">
    <name type="scientific">Sphingomonas morindae</name>
    <dbReference type="NCBI Taxonomy" id="1541170"/>
    <lineage>
        <taxon>Bacteria</taxon>
        <taxon>Pseudomonadati</taxon>
        <taxon>Pseudomonadota</taxon>
        <taxon>Alphaproteobacteria</taxon>
        <taxon>Sphingomonadales</taxon>
        <taxon>Sphingomonadaceae</taxon>
        <taxon>Sphingomonas</taxon>
    </lineage>
</organism>
<accession>A0ABY4XAA2</accession>
<protein>
    <submittedName>
        <fullName evidence="2">GNAT family N-acetyltransferase</fullName>
    </submittedName>
</protein>
<dbReference type="Proteomes" id="UP001056937">
    <property type="component" value="Chromosome 1"/>
</dbReference>
<dbReference type="Gene3D" id="3.40.630.30">
    <property type="match status" value="1"/>
</dbReference>
<keyword evidence="3" id="KW-1185">Reference proteome</keyword>
<dbReference type="InterPro" id="IPR000182">
    <property type="entry name" value="GNAT_dom"/>
</dbReference>
<dbReference type="InterPro" id="IPR016181">
    <property type="entry name" value="Acyl_CoA_acyltransferase"/>
</dbReference>
<dbReference type="PROSITE" id="PS51186">
    <property type="entry name" value="GNAT"/>
    <property type="match status" value="1"/>
</dbReference>
<name>A0ABY4XAA2_9SPHN</name>
<sequence>MEFETERLTIRRIGIEDAGFVLAMLNDPGFRANIGDRGVRTIAEAADYVRTRILASYAEHGFGGLKLVRRSDGAAIGTAGFYRRPGLEAPDLGFALFARETRQGYGFEAASGLLASRPDLRPLLAIAAPHNRASAALLAKLGFVEQGLMRLPAGGGLSRLFRLA</sequence>
<dbReference type="RefSeq" id="WP_252167432.1">
    <property type="nucleotide sequence ID" value="NZ_CP084930.1"/>
</dbReference>
<dbReference type="SUPFAM" id="SSF55729">
    <property type="entry name" value="Acyl-CoA N-acyltransferases (Nat)"/>
    <property type="match status" value="1"/>
</dbReference>
<evidence type="ECO:0000313" key="3">
    <source>
        <dbReference type="Proteomes" id="UP001056937"/>
    </source>
</evidence>
<reference evidence="2" key="1">
    <citation type="journal article" date="2022" name="Toxins">
        <title>Genomic Analysis of Sphingopyxis sp. USTB-05 for Biodegrading Cyanobacterial Hepatotoxins.</title>
        <authorList>
            <person name="Liu C."/>
            <person name="Xu Q."/>
            <person name="Zhao Z."/>
            <person name="Zhang H."/>
            <person name="Liu X."/>
            <person name="Yin C."/>
            <person name="Liu Y."/>
            <person name="Yan H."/>
        </authorList>
    </citation>
    <scope>NUCLEOTIDE SEQUENCE</scope>
    <source>
        <strain evidence="2">NBD5</strain>
    </source>
</reference>
<dbReference type="PANTHER" id="PTHR43792">
    <property type="entry name" value="GNAT FAMILY, PUTATIVE (AFU_ORTHOLOGUE AFUA_3G00765)-RELATED-RELATED"/>
    <property type="match status" value="1"/>
</dbReference>
<feature type="domain" description="N-acetyltransferase" evidence="1">
    <location>
        <begin position="8"/>
        <end position="164"/>
    </location>
</feature>
<evidence type="ECO:0000313" key="2">
    <source>
        <dbReference type="EMBL" id="USI73625.1"/>
    </source>
</evidence>
<dbReference type="Pfam" id="PF13302">
    <property type="entry name" value="Acetyltransf_3"/>
    <property type="match status" value="1"/>
</dbReference>
<evidence type="ECO:0000259" key="1">
    <source>
        <dbReference type="PROSITE" id="PS51186"/>
    </source>
</evidence>
<dbReference type="InterPro" id="IPR051531">
    <property type="entry name" value="N-acetyltransferase"/>
</dbReference>